<dbReference type="Proteomes" id="UP000556436">
    <property type="component" value="Unassembled WGS sequence"/>
</dbReference>
<organism evidence="3 4">
    <name type="scientific">Streptomyces netropsis</name>
    <name type="common">Streptoverticillium netropsis</name>
    <dbReference type="NCBI Taxonomy" id="55404"/>
    <lineage>
        <taxon>Bacteria</taxon>
        <taxon>Bacillati</taxon>
        <taxon>Actinomycetota</taxon>
        <taxon>Actinomycetes</taxon>
        <taxon>Kitasatosporales</taxon>
        <taxon>Streptomycetaceae</taxon>
        <taxon>Streptomyces</taxon>
    </lineage>
</organism>
<feature type="region of interest" description="Disordered" evidence="1">
    <location>
        <begin position="16"/>
        <end position="41"/>
    </location>
</feature>
<keyword evidence="4" id="KW-1185">Reference proteome</keyword>
<feature type="compositionally biased region" description="Polar residues" evidence="1">
    <location>
        <begin position="99"/>
        <end position="125"/>
    </location>
</feature>
<comment type="caution">
    <text evidence="3">The sequence shown here is derived from an EMBL/GenBank/DDBJ whole genome shotgun (WGS) entry which is preliminary data.</text>
</comment>
<feature type="compositionally biased region" description="Polar residues" evidence="1">
    <location>
        <begin position="141"/>
        <end position="156"/>
    </location>
</feature>
<evidence type="ECO:0000313" key="3">
    <source>
        <dbReference type="EMBL" id="MBB4885122.1"/>
    </source>
</evidence>
<protein>
    <submittedName>
        <fullName evidence="3">Uncharacterized protein</fullName>
    </submittedName>
</protein>
<feature type="chain" id="PRO_5031112532" evidence="2">
    <location>
        <begin position="21"/>
        <end position="331"/>
    </location>
</feature>
<feature type="signal peptide" evidence="2">
    <location>
        <begin position="1"/>
        <end position="20"/>
    </location>
</feature>
<evidence type="ECO:0000256" key="2">
    <source>
        <dbReference type="SAM" id="SignalP"/>
    </source>
</evidence>
<feature type="region of interest" description="Disordered" evidence="1">
    <location>
        <begin position="99"/>
        <end position="173"/>
    </location>
</feature>
<evidence type="ECO:0000313" key="4">
    <source>
        <dbReference type="Proteomes" id="UP000556436"/>
    </source>
</evidence>
<reference evidence="3 4" key="1">
    <citation type="submission" date="2020-08" db="EMBL/GenBank/DDBJ databases">
        <title>Genomic Encyclopedia of Type Strains, Phase III (KMG-III): the genomes of soil and plant-associated and newly described type strains.</title>
        <authorList>
            <person name="Whitman W."/>
        </authorList>
    </citation>
    <scope>NUCLEOTIDE SEQUENCE [LARGE SCALE GENOMIC DNA]</scope>
    <source>
        <strain evidence="3 4">CECT 3265</strain>
    </source>
</reference>
<dbReference type="RefSeq" id="WP_184731395.1">
    <property type="nucleotide sequence ID" value="NZ_BMRW01000006.1"/>
</dbReference>
<feature type="compositionally biased region" description="Basic and acidic residues" evidence="1">
    <location>
        <begin position="127"/>
        <end position="140"/>
    </location>
</feature>
<feature type="compositionally biased region" description="Basic and acidic residues" evidence="1">
    <location>
        <begin position="160"/>
        <end position="173"/>
    </location>
</feature>
<dbReference type="EMBL" id="JACHJG010000002">
    <property type="protein sequence ID" value="MBB4885122.1"/>
    <property type="molecule type" value="Genomic_DNA"/>
</dbReference>
<name>A0A7W7PD10_STRNE</name>
<keyword evidence="2" id="KW-0732">Signal</keyword>
<dbReference type="AlphaFoldDB" id="A0A7W7PD10"/>
<evidence type="ECO:0000256" key="1">
    <source>
        <dbReference type="SAM" id="MobiDB-lite"/>
    </source>
</evidence>
<sequence>MLIPVVSAAALTAVAPPAGADPDTGVPPMPVARAYQGTTPLESPREVTRACALAGCRFQLQQEDNREYLTAVSSVGNAVINCTNSDILIDRTLAFETSSTDNVGGEISGSTTAEGTISTTGQITFDATKEVSTDSTKDQTSDQSHSQWGANKNEGPTTEDVTKTGTKDSNHIGTKDTAKIGTMNNVALGAKAAFQLAFKATFSHSWTAKQTETTRHQMTVKSGDIVVFGVQNAMVRVQGVLSADKKKMNVKDVTVDSPSTVNSSLLNAQSFTMPNKCLTLRPKGRAAAHAGPVGAKPTETAGLYEIAAPPPWVKPTSTVVVPAISRKVTAH</sequence>
<proteinExistence type="predicted"/>
<gene>
    <name evidence="3" type="ORF">FHS38_001150</name>
</gene>
<accession>A0A7W7PD10</accession>